<dbReference type="EMBL" id="GEDV01008878">
    <property type="protein sequence ID" value="JAP79679.1"/>
    <property type="molecule type" value="Transcribed_RNA"/>
</dbReference>
<keyword evidence="1" id="KW-0862">Zinc</keyword>
<keyword evidence="1" id="KW-0863">Zinc-finger</keyword>
<dbReference type="SUPFAM" id="SSF57667">
    <property type="entry name" value="beta-beta-alpha zinc fingers"/>
    <property type="match status" value="1"/>
</dbReference>
<feature type="domain" description="C2H2-type" evidence="2">
    <location>
        <begin position="39"/>
        <end position="67"/>
    </location>
</feature>
<dbReference type="InterPro" id="IPR036236">
    <property type="entry name" value="Znf_C2H2_sf"/>
</dbReference>
<dbReference type="SMART" id="SM00355">
    <property type="entry name" value="ZnF_C2H2"/>
    <property type="match status" value="3"/>
</dbReference>
<reference evidence="3" key="1">
    <citation type="journal article" date="2016" name="Ticks Tick Borne Dis.">
        <title>De novo assembly and annotation of the salivary gland transcriptome of Rhipicephalus appendiculatus male and female ticks during blood feeding.</title>
        <authorList>
            <person name="de Castro M.H."/>
            <person name="de Klerk D."/>
            <person name="Pienaar R."/>
            <person name="Latif A.A."/>
            <person name="Rees D.J."/>
            <person name="Mans B.J."/>
        </authorList>
    </citation>
    <scope>NUCLEOTIDE SEQUENCE</scope>
    <source>
        <tissue evidence="3">Salivary glands</tissue>
    </source>
</reference>
<dbReference type="Pfam" id="PF00096">
    <property type="entry name" value="zf-C2H2"/>
    <property type="match status" value="1"/>
</dbReference>
<evidence type="ECO:0000256" key="1">
    <source>
        <dbReference type="PROSITE-ProRule" id="PRU00042"/>
    </source>
</evidence>
<dbReference type="AlphaFoldDB" id="A0A131YK57"/>
<protein>
    <submittedName>
        <fullName evidence="3">Zinc finger, c2h2 type domain containing protein</fullName>
    </submittedName>
</protein>
<organism evidence="3">
    <name type="scientific">Rhipicephalus appendiculatus</name>
    <name type="common">Brown ear tick</name>
    <dbReference type="NCBI Taxonomy" id="34631"/>
    <lineage>
        <taxon>Eukaryota</taxon>
        <taxon>Metazoa</taxon>
        <taxon>Ecdysozoa</taxon>
        <taxon>Arthropoda</taxon>
        <taxon>Chelicerata</taxon>
        <taxon>Arachnida</taxon>
        <taxon>Acari</taxon>
        <taxon>Parasitiformes</taxon>
        <taxon>Ixodida</taxon>
        <taxon>Ixodoidea</taxon>
        <taxon>Ixodidae</taxon>
        <taxon>Rhipicephalinae</taxon>
        <taxon>Rhipicephalus</taxon>
        <taxon>Rhipicephalus</taxon>
    </lineage>
</organism>
<keyword evidence="1" id="KW-0479">Metal-binding</keyword>
<dbReference type="PROSITE" id="PS50157">
    <property type="entry name" value="ZINC_FINGER_C2H2_2"/>
    <property type="match status" value="2"/>
</dbReference>
<accession>A0A131YK57</accession>
<evidence type="ECO:0000259" key="2">
    <source>
        <dbReference type="PROSITE" id="PS50157"/>
    </source>
</evidence>
<dbReference type="InterPro" id="IPR013087">
    <property type="entry name" value="Znf_C2H2_type"/>
</dbReference>
<dbReference type="GO" id="GO:0008270">
    <property type="term" value="F:zinc ion binding"/>
    <property type="evidence" value="ECO:0007669"/>
    <property type="project" value="UniProtKB-KW"/>
</dbReference>
<name>A0A131YK57_RHIAP</name>
<feature type="domain" description="C2H2-type" evidence="2">
    <location>
        <begin position="10"/>
        <end position="37"/>
    </location>
</feature>
<dbReference type="PROSITE" id="PS00028">
    <property type="entry name" value="ZINC_FINGER_C2H2_1"/>
    <property type="match status" value="3"/>
</dbReference>
<proteinExistence type="predicted"/>
<sequence>MFGLRKGNRWSCLSCKLELRSRSALRRHELIHVPYRERFTCQICNMIISRKDHLWRHMRRVHGVSQPSPMQLALTCPFCLKTMPNMADLEQHVDSCHPYANGNDWAE</sequence>
<dbReference type="Gene3D" id="3.30.160.60">
    <property type="entry name" value="Classic Zinc Finger"/>
    <property type="match status" value="1"/>
</dbReference>
<evidence type="ECO:0000313" key="3">
    <source>
        <dbReference type="EMBL" id="JAP79679.1"/>
    </source>
</evidence>
<dbReference type="Pfam" id="PF12874">
    <property type="entry name" value="zf-met"/>
    <property type="match status" value="1"/>
</dbReference>